<evidence type="ECO:0000313" key="8">
    <source>
        <dbReference type="EMBL" id="GFK96015.1"/>
    </source>
</evidence>
<dbReference type="PANTHER" id="PTHR43133:SF8">
    <property type="entry name" value="RNA POLYMERASE SIGMA FACTOR HI_1459-RELATED"/>
    <property type="match status" value="1"/>
</dbReference>
<protein>
    <submittedName>
        <fullName evidence="8">ECF RNA polymerase sigma-E factor</fullName>
    </submittedName>
</protein>
<dbReference type="InterPro" id="IPR014284">
    <property type="entry name" value="RNA_pol_sigma-70_dom"/>
</dbReference>
<dbReference type="CDD" id="cd06171">
    <property type="entry name" value="Sigma70_r4"/>
    <property type="match status" value="1"/>
</dbReference>
<dbReference type="AlphaFoldDB" id="A0A6V8M5Y6"/>
<dbReference type="SUPFAM" id="SSF88659">
    <property type="entry name" value="Sigma3 and sigma4 domains of RNA polymerase sigma factors"/>
    <property type="match status" value="1"/>
</dbReference>
<keyword evidence="2" id="KW-0805">Transcription regulation</keyword>
<sequence length="198" mass="22704">MGKALMGDAQAVRRVLDGDTEAFEVLVRTHQEHLFRLLSRHLPRSEVAEAAQEALLDAYQNLAKLREPDRFRSWLSAIAMRRAADFWREHARRSEKGVDFSDPEQSTWIEELMAEDSAQRFEELAGRREAVKLVETLLDGLGPEDRIAVELFYAEEYGVGEIAEMLGWGESKVKVRLHRARKKMARQCETLLGRGVRP</sequence>
<keyword evidence="9" id="KW-1185">Reference proteome</keyword>
<keyword evidence="5" id="KW-0804">Transcription</keyword>
<dbReference type="InterPro" id="IPR013249">
    <property type="entry name" value="RNA_pol_sigma70_r4_t2"/>
</dbReference>
<dbReference type="Pfam" id="PF04542">
    <property type="entry name" value="Sigma70_r2"/>
    <property type="match status" value="1"/>
</dbReference>
<evidence type="ECO:0000256" key="2">
    <source>
        <dbReference type="ARBA" id="ARBA00023015"/>
    </source>
</evidence>
<evidence type="ECO:0000313" key="9">
    <source>
        <dbReference type="Proteomes" id="UP000494245"/>
    </source>
</evidence>
<comment type="caution">
    <text evidence="8">The sequence shown here is derived from an EMBL/GenBank/DDBJ whole genome shotgun (WGS) entry which is preliminary data.</text>
</comment>
<dbReference type="RefSeq" id="WP_173087152.1">
    <property type="nucleotide sequence ID" value="NZ_BLTE01000029.1"/>
</dbReference>
<keyword evidence="4" id="KW-0238">DNA-binding</keyword>
<name>A0A6V8M5Y6_9BACT</name>
<dbReference type="SUPFAM" id="SSF88946">
    <property type="entry name" value="Sigma2 domain of RNA polymerase sigma factors"/>
    <property type="match status" value="1"/>
</dbReference>
<dbReference type="GO" id="GO:0006352">
    <property type="term" value="P:DNA-templated transcription initiation"/>
    <property type="evidence" value="ECO:0007669"/>
    <property type="project" value="InterPro"/>
</dbReference>
<dbReference type="Gene3D" id="1.10.10.10">
    <property type="entry name" value="Winged helix-like DNA-binding domain superfamily/Winged helix DNA-binding domain"/>
    <property type="match status" value="1"/>
</dbReference>
<dbReference type="EMBL" id="BLTE01000029">
    <property type="protein sequence ID" value="GFK96015.1"/>
    <property type="molecule type" value="Genomic_DNA"/>
</dbReference>
<dbReference type="Gene3D" id="1.10.1740.10">
    <property type="match status" value="1"/>
</dbReference>
<dbReference type="InterPro" id="IPR036388">
    <property type="entry name" value="WH-like_DNA-bd_sf"/>
</dbReference>
<evidence type="ECO:0000256" key="3">
    <source>
        <dbReference type="ARBA" id="ARBA00023082"/>
    </source>
</evidence>
<accession>A0A6V8M5Y6</accession>
<evidence type="ECO:0000256" key="1">
    <source>
        <dbReference type="ARBA" id="ARBA00010641"/>
    </source>
</evidence>
<reference evidence="8 9" key="1">
    <citation type="submission" date="2020-04" db="EMBL/GenBank/DDBJ databases">
        <authorList>
            <consortium name="Desulfovibrio sp. FSS-1 genome sequencing consortium"/>
            <person name="Shimoshige H."/>
            <person name="Kobayashi H."/>
            <person name="Maekawa T."/>
        </authorList>
    </citation>
    <scope>NUCLEOTIDE SEQUENCE [LARGE SCALE GENOMIC DNA]</scope>
    <source>
        <strain evidence="8 9">SIID29052-01</strain>
    </source>
</reference>
<reference evidence="8 9" key="2">
    <citation type="submission" date="2020-05" db="EMBL/GenBank/DDBJ databases">
        <title>Draft genome sequence of Desulfovibrio sp. strainFSS-1.</title>
        <authorList>
            <person name="Shimoshige H."/>
            <person name="Kobayashi H."/>
            <person name="Maekawa T."/>
        </authorList>
    </citation>
    <scope>NUCLEOTIDE SEQUENCE [LARGE SCALE GENOMIC DNA]</scope>
    <source>
        <strain evidence="8 9">SIID29052-01</strain>
    </source>
</reference>
<dbReference type="GO" id="GO:0003677">
    <property type="term" value="F:DNA binding"/>
    <property type="evidence" value="ECO:0007669"/>
    <property type="project" value="UniProtKB-KW"/>
</dbReference>
<dbReference type="InterPro" id="IPR007627">
    <property type="entry name" value="RNA_pol_sigma70_r2"/>
</dbReference>
<dbReference type="InterPro" id="IPR039425">
    <property type="entry name" value="RNA_pol_sigma-70-like"/>
</dbReference>
<dbReference type="InterPro" id="IPR013325">
    <property type="entry name" value="RNA_pol_sigma_r2"/>
</dbReference>
<feature type="domain" description="RNA polymerase sigma factor 70 region 4 type 2" evidence="7">
    <location>
        <begin position="134"/>
        <end position="184"/>
    </location>
</feature>
<dbReference type="NCBIfam" id="TIGR02937">
    <property type="entry name" value="sigma70-ECF"/>
    <property type="match status" value="1"/>
</dbReference>
<dbReference type="PANTHER" id="PTHR43133">
    <property type="entry name" value="RNA POLYMERASE ECF-TYPE SIGMA FACTO"/>
    <property type="match status" value="1"/>
</dbReference>
<evidence type="ECO:0000256" key="5">
    <source>
        <dbReference type="ARBA" id="ARBA00023163"/>
    </source>
</evidence>
<keyword evidence="3" id="KW-0731">Sigma factor</keyword>
<dbReference type="Proteomes" id="UP000494245">
    <property type="component" value="Unassembled WGS sequence"/>
</dbReference>
<evidence type="ECO:0000256" key="4">
    <source>
        <dbReference type="ARBA" id="ARBA00023125"/>
    </source>
</evidence>
<comment type="similarity">
    <text evidence="1">Belongs to the sigma-70 factor family. ECF subfamily.</text>
</comment>
<dbReference type="GO" id="GO:0016987">
    <property type="term" value="F:sigma factor activity"/>
    <property type="evidence" value="ECO:0007669"/>
    <property type="project" value="UniProtKB-KW"/>
</dbReference>
<feature type="domain" description="RNA polymerase sigma-70 region 2" evidence="6">
    <location>
        <begin position="26"/>
        <end position="93"/>
    </location>
</feature>
<dbReference type="Pfam" id="PF08281">
    <property type="entry name" value="Sigma70_r4_2"/>
    <property type="match status" value="1"/>
</dbReference>
<proteinExistence type="inferred from homology"/>
<evidence type="ECO:0000259" key="7">
    <source>
        <dbReference type="Pfam" id="PF08281"/>
    </source>
</evidence>
<gene>
    <name evidence="8" type="primary">rpoE</name>
    <name evidence="8" type="ORF">NNJEOMEG_03889</name>
</gene>
<dbReference type="InterPro" id="IPR013324">
    <property type="entry name" value="RNA_pol_sigma_r3/r4-like"/>
</dbReference>
<organism evidence="8 9">
    <name type="scientific">Fundidesulfovibrio magnetotacticus</name>
    <dbReference type="NCBI Taxonomy" id="2730080"/>
    <lineage>
        <taxon>Bacteria</taxon>
        <taxon>Pseudomonadati</taxon>
        <taxon>Thermodesulfobacteriota</taxon>
        <taxon>Desulfovibrionia</taxon>
        <taxon>Desulfovibrionales</taxon>
        <taxon>Desulfovibrionaceae</taxon>
        <taxon>Fundidesulfovibrio</taxon>
    </lineage>
</organism>
<evidence type="ECO:0000259" key="6">
    <source>
        <dbReference type="Pfam" id="PF04542"/>
    </source>
</evidence>